<sequence length="118" mass="13241">MTREDKGLATGVNSGMKQQEGMLDKIDNLIKVCKENNLLEGVTAEELGTLACFSMEMRDAVNIAKKLAKNLLDVCEAEEKKKQAEEKDKKEAEKKAAKEKEKASNKPEEFPLEFSFDE</sequence>
<accession>A0A1M6C6K6</accession>
<proteinExistence type="predicted"/>
<gene>
    <name evidence="2" type="ORF">SAMN02745671_01017</name>
</gene>
<feature type="compositionally biased region" description="Basic and acidic residues" evidence="1">
    <location>
        <begin position="78"/>
        <end position="109"/>
    </location>
</feature>
<protein>
    <submittedName>
        <fullName evidence="2">Uncharacterized protein</fullName>
    </submittedName>
</protein>
<evidence type="ECO:0000313" key="2">
    <source>
        <dbReference type="EMBL" id="SHI56404.1"/>
    </source>
</evidence>
<dbReference type="RefSeq" id="WP_080325556.1">
    <property type="nucleotide sequence ID" value="NZ_FQYW01000007.1"/>
</dbReference>
<dbReference type="Proteomes" id="UP000191240">
    <property type="component" value="Unassembled WGS sequence"/>
</dbReference>
<dbReference type="EMBL" id="FQYW01000007">
    <property type="protein sequence ID" value="SHI56404.1"/>
    <property type="molecule type" value="Genomic_DNA"/>
</dbReference>
<organism evidence="2 3">
    <name type="scientific">Anaerovibrio lipolyticus DSM 3074</name>
    <dbReference type="NCBI Taxonomy" id="1120997"/>
    <lineage>
        <taxon>Bacteria</taxon>
        <taxon>Bacillati</taxon>
        <taxon>Bacillota</taxon>
        <taxon>Negativicutes</taxon>
        <taxon>Selenomonadales</taxon>
        <taxon>Selenomonadaceae</taxon>
        <taxon>Anaerovibrio</taxon>
    </lineage>
</organism>
<reference evidence="2 3" key="1">
    <citation type="submission" date="2016-11" db="EMBL/GenBank/DDBJ databases">
        <authorList>
            <person name="Jaros S."/>
            <person name="Januszkiewicz K."/>
            <person name="Wedrychowicz H."/>
        </authorList>
    </citation>
    <scope>NUCLEOTIDE SEQUENCE [LARGE SCALE GENOMIC DNA]</scope>
    <source>
        <strain evidence="2 3">DSM 3074</strain>
    </source>
</reference>
<evidence type="ECO:0000256" key="1">
    <source>
        <dbReference type="SAM" id="MobiDB-lite"/>
    </source>
</evidence>
<dbReference type="AlphaFoldDB" id="A0A1M6C6K6"/>
<name>A0A1M6C6K6_9FIRM</name>
<evidence type="ECO:0000313" key="3">
    <source>
        <dbReference type="Proteomes" id="UP000191240"/>
    </source>
</evidence>
<feature type="region of interest" description="Disordered" evidence="1">
    <location>
        <begin position="78"/>
        <end position="118"/>
    </location>
</feature>